<dbReference type="Gene3D" id="3.40.50.2300">
    <property type="match status" value="1"/>
</dbReference>
<dbReference type="PANTHER" id="PTHR48111:SF76">
    <property type="entry name" value="TWO-COMPONENT RESPONSE REGULATOR"/>
    <property type="match status" value="1"/>
</dbReference>
<feature type="domain" description="OmpR/PhoB-type" evidence="9">
    <location>
        <begin position="139"/>
        <end position="237"/>
    </location>
</feature>
<keyword evidence="4 7" id="KW-0238">DNA-binding</keyword>
<evidence type="ECO:0000259" key="8">
    <source>
        <dbReference type="PROSITE" id="PS50110"/>
    </source>
</evidence>
<evidence type="ECO:0000256" key="7">
    <source>
        <dbReference type="PROSITE-ProRule" id="PRU01091"/>
    </source>
</evidence>
<evidence type="ECO:0000256" key="5">
    <source>
        <dbReference type="ARBA" id="ARBA00023163"/>
    </source>
</evidence>
<dbReference type="Pfam" id="PF00486">
    <property type="entry name" value="Trans_reg_C"/>
    <property type="match status" value="1"/>
</dbReference>
<dbReference type="SUPFAM" id="SSF52172">
    <property type="entry name" value="CheY-like"/>
    <property type="match status" value="1"/>
</dbReference>
<gene>
    <name evidence="10" type="ORF">ABEG18_16055</name>
</gene>
<evidence type="ECO:0000256" key="2">
    <source>
        <dbReference type="ARBA" id="ARBA00023012"/>
    </source>
</evidence>
<reference evidence="10" key="1">
    <citation type="submission" date="2024-05" db="EMBL/GenBank/DDBJ databases">
        <authorList>
            <person name="Kim S."/>
            <person name="Heo J."/>
            <person name="Choi H."/>
            <person name="Choi Y."/>
            <person name="Kwon S.-W."/>
            <person name="Kim Y."/>
        </authorList>
    </citation>
    <scope>NUCLEOTIDE SEQUENCE</scope>
    <source>
        <strain evidence="10">KACC 23698</strain>
    </source>
</reference>
<dbReference type="InterPro" id="IPR039420">
    <property type="entry name" value="WalR-like"/>
</dbReference>
<organism evidence="10">
    <name type="scientific">Alsobacter sp. KACC 23698</name>
    <dbReference type="NCBI Taxonomy" id="3149229"/>
    <lineage>
        <taxon>Bacteria</taxon>
        <taxon>Pseudomonadati</taxon>
        <taxon>Pseudomonadota</taxon>
        <taxon>Alphaproteobacteria</taxon>
        <taxon>Hyphomicrobiales</taxon>
        <taxon>Alsobacteraceae</taxon>
        <taxon>Alsobacter</taxon>
    </lineage>
</organism>
<dbReference type="InterPro" id="IPR001867">
    <property type="entry name" value="OmpR/PhoB-type_DNA-bd"/>
</dbReference>
<name>A0AAU7JA35_9HYPH</name>
<dbReference type="PROSITE" id="PS51755">
    <property type="entry name" value="OMPR_PHOB"/>
    <property type="match status" value="1"/>
</dbReference>
<evidence type="ECO:0000313" key="10">
    <source>
        <dbReference type="EMBL" id="XBO37237.1"/>
    </source>
</evidence>
<evidence type="ECO:0000259" key="9">
    <source>
        <dbReference type="PROSITE" id="PS51755"/>
    </source>
</evidence>
<dbReference type="PROSITE" id="PS50110">
    <property type="entry name" value="RESPONSE_REGULATORY"/>
    <property type="match status" value="1"/>
</dbReference>
<dbReference type="SMART" id="SM00862">
    <property type="entry name" value="Trans_reg_C"/>
    <property type="match status" value="1"/>
</dbReference>
<evidence type="ECO:0000256" key="6">
    <source>
        <dbReference type="PROSITE-ProRule" id="PRU00169"/>
    </source>
</evidence>
<dbReference type="GO" id="GO:0000976">
    <property type="term" value="F:transcription cis-regulatory region binding"/>
    <property type="evidence" value="ECO:0007669"/>
    <property type="project" value="TreeGrafter"/>
</dbReference>
<dbReference type="GO" id="GO:0005829">
    <property type="term" value="C:cytosol"/>
    <property type="evidence" value="ECO:0007669"/>
    <property type="project" value="TreeGrafter"/>
</dbReference>
<dbReference type="GO" id="GO:0006355">
    <property type="term" value="P:regulation of DNA-templated transcription"/>
    <property type="evidence" value="ECO:0007669"/>
    <property type="project" value="InterPro"/>
</dbReference>
<keyword evidence="5" id="KW-0804">Transcription</keyword>
<dbReference type="InterPro" id="IPR011006">
    <property type="entry name" value="CheY-like_superfamily"/>
</dbReference>
<dbReference type="EMBL" id="CP157484">
    <property type="protein sequence ID" value="XBO37237.1"/>
    <property type="molecule type" value="Genomic_DNA"/>
</dbReference>
<evidence type="ECO:0000256" key="3">
    <source>
        <dbReference type="ARBA" id="ARBA00023015"/>
    </source>
</evidence>
<keyword evidence="2" id="KW-0902">Two-component regulatory system</keyword>
<dbReference type="GO" id="GO:0032993">
    <property type="term" value="C:protein-DNA complex"/>
    <property type="evidence" value="ECO:0007669"/>
    <property type="project" value="TreeGrafter"/>
</dbReference>
<keyword evidence="1 6" id="KW-0597">Phosphoprotein</keyword>
<dbReference type="AlphaFoldDB" id="A0AAU7JA35"/>
<feature type="domain" description="Response regulatory" evidence="8">
    <location>
        <begin position="16"/>
        <end position="130"/>
    </location>
</feature>
<protein>
    <submittedName>
        <fullName evidence="10">Response regulator transcription factor</fullName>
    </submittedName>
</protein>
<dbReference type="SMART" id="SM00448">
    <property type="entry name" value="REC"/>
    <property type="match status" value="1"/>
</dbReference>
<dbReference type="InterPro" id="IPR001789">
    <property type="entry name" value="Sig_transdc_resp-reg_receiver"/>
</dbReference>
<proteinExistence type="predicted"/>
<dbReference type="Pfam" id="PF00072">
    <property type="entry name" value="Response_reg"/>
    <property type="match status" value="1"/>
</dbReference>
<keyword evidence="3" id="KW-0805">Transcription regulation</keyword>
<dbReference type="Gene3D" id="6.10.250.690">
    <property type="match status" value="1"/>
</dbReference>
<feature type="modified residue" description="4-aspartylphosphate" evidence="6">
    <location>
        <position position="65"/>
    </location>
</feature>
<feature type="DNA-binding region" description="OmpR/PhoB-type" evidence="7">
    <location>
        <begin position="139"/>
        <end position="237"/>
    </location>
</feature>
<dbReference type="PANTHER" id="PTHR48111">
    <property type="entry name" value="REGULATOR OF RPOS"/>
    <property type="match status" value="1"/>
</dbReference>
<evidence type="ECO:0000256" key="4">
    <source>
        <dbReference type="ARBA" id="ARBA00023125"/>
    </source>
</evidence>
<sequence length="238" mass="26684">MFYTTSEPVLEWQAVKLLVIEDDVEMAEDVASRLRELGHQVEVVGNGREGLAAAFADAYDVLIVDRMLPELDGLTLVSRLRKDDVSTPVLFLTTLSGIDDRVEGLEAGGDDYLVKPFAPAELIARVNALGRRAKLGAAETVLRVADLEIDLVKRTVVRGGQKIDLQPREFQLLEFLMRHAGEVVTRTMLLENVWDFHFDPQTNIVETHISRLRSKVDRDFPGMLIQTVRGAGYLMREP</sequence>
<dbReference type="InterPro" id="IPR036388">
    <property type="entry name" value="WH-like_DNA-bd_sf"/>
</dbReference>
<dbReference type="FunFam" id="1.10.10.10:FF:000005">
    <property type="entry name" value="Two-component system response regulator"/>
    <property type="match status" value="1"/>
</dbReference>
<dbReference type="Gene3D" id="1.10.10.10">
    <property type="entry name" value="Winged helix-like DNA-binding domain superfamily/Winged helix DNA-binding domain"/>
    <property type="match status" value="1"/>
</dbReference>
<accession>A0AAU7JA35</accession>
<dbReference type="CDD" id="cd00383">
    <property type="entry name" value="trans_reg_C"/>
    <property type="match status" value="1"/>
</dbReference>
<evidence type="ECO:0000256" key="1">
    <source>
        <dbReference type="ARBA" id="ARBA00022553"/>
    </source>
</evidence>
<dbReference type="GO" id="GO:0000156">
    <property type="term" value="F:phosphorelay response regulator activity"/>
    <property type="evidence" value="ECO:0007669"/>
    <property type="project" value="TreeGrafter"/>
</dbReference>